<dbReference type="KEGG" id="lgi:LOTGIDRAFT_123318"/>
<evidence type="ECO:0000313" key="9">
    <source>
        <dbReference type="EMBL" id="ESO90549.1"/>
    </source>
</evidence>
<dbReference type="SMART" id="SM00327">
    <property type="entry name" value="VWA"/>
    <property type="match status" value="1"/>
</dbReference>
<dbReference type="OMA" id="NEEICAS"/>
<dbReference type="HOGENOM" id="CLU_008905_4_0_1"/>
<name>V4BNS4_LOTGI</name>
<dbReference type="InterPro" id="IPR036465">
    <property type="entry name" value="vWFA_dom_sf"/>
</dbReference>
<dbReference type="PANTHER" id="PTHR24020">
    <property type="entry name" value="COLLAGEN ALPHA"/>
    <property type="match status" value="1"/>
</dbReference>
<dbReference type="Pfam" id="PF00092">
    <property type="entry name" value="VWA"/>
    <property type="match status" value="1"/>
</dbReference>
<evidence type="ECO:0000259" key="8">
    <source>
        <dbReference type="PROSITE" id="PS50234"/>
    </source>
</evidence>
<feature type="domain" description="VWFA" evidence="8">
    <location>
        <begin position="1"/>
        <end position="176"/>
    </location>
</feature>
<reference evidence="9 10" key="1">
    <citation type="journal article" date="2013" name="Nature">
        <title>Insights into bilaterian evolution from three spiralian genomes.</title>
        <authorList>
            <person name="Simakov O."/>
            <person name="Marletaz F."/>
            <person name="Cho S.J."/>
            <person name="Edsinger-Gonzales E."/>
            <person name="Havlak P."/>
            <person name="Hellsten U."/>
            <person name="Kuo D.H."/>
            <person name="Larsson T."/>
            <person name="Lv J."/>
            <person name="Arendt D."/>
            <person name="Savage R."/>
            <person name="Osoegawa K."/>
            <person name="de Jong P."/>
            <person name="Grimwood J."/>
            <person name="Chapman J.A."/>
            <person name="Shapiro H."/>
            <person name="Aerts A."/>
            <person name="Otillar R.P."/>
            <person name="Terry A.Y."/>
            <person name="Boore J.L."/>
            <person name="Grigoriev I.V."/>
            <person name="Lindberg D.R."/>
            <person name="Seaver E.C."/>
            <person name="Weisblat D.A."/>
            <person name="Putnam N.H."/>
            <person name="Rokhsar D.S."/>
        </authorList>
    </citation>
    <scope>NUCLEOTIDE SEQUENCE [LARGE SCALE GENOMIC DNA]</scope>
</reference>
<dbReference type="OrthoDB" id="6132182at2759"/>
<comment type="subcellular location">
    <subcellularLocation>
        <location evidence="1">Secreted</location>
        <location evidence="1">Extracellular space</location>
        <location evidence="1">Extracellular matrix</location>
    </subcellularLocation>
</comment>
<keyword evidence="7" id="KW-0176">Collagen</keyword>
<dbReference type="GO" id="GO:0007155">
    <property type="term" value="P:cell adhesion"/>
    <property type="evidence" value="ECO:0007669"/>
    <property type="project" value="UniProtKB-KW"/>
</dbReference>
<evidence type="ECO:0000313" key="10">
    <source>
        <dbReference type="Proteomes" id="UP000030746"/>
    </source>
</evidence>
<dbReference type="AlphaFoldDB" id="V4BNS4"/>
<sequence>DVVFLVDSSGSVKSRNFEKVRSFLVYFVQKLDIGESKIRLSVVRFSSVLTKILWLDESFDKTEITNTIKAMRYNGGGTKTGEALGFANQNVLNAANGDREEVPDLVFVITDGKSKVPHQTQSEAKLLHDKGVDVVAIGVGKGVEDTELLNIASDKDFALKIDNFDQLKNETLHKRIFTAACTGMF</sequence>
<accession>V4BNS4</accession>
<keyword evidence="4" id="KW-0732">Signal</keyword>
<dbReference type="CDD" id="cd01450">
    <property type="entry name" value="vWFA_subfamily_ECM"/>
    <property type="match status" value="1"/>
</dbReference>
<evidence type="ECO:0000256" key="7">
    <source>
        <dbReference type="ARBA" id="ARBA00023119"/>
    </source>
</evidence>
<dbReference type="RefSeq" id="XP_009058870.1">
    <property type="nucleotide sequence ID" value="XM_009060622.1"/>
</dbReference>
<evidence type="ECO:0000256" key="5">
    <source>
        <dbReference type="ARBA" id="ARBA00022737"/>
    </source>
</evidence>
<keyword evidence="6" id="KW-0130">Cell adhesion</keyword>
<evidence type="ECO:0000256" key="1">
    <source>
        <dbReference type="ARBA" id="ARBA00004498"/>
    </source>
</evidence>
<evidence type="ECO:0000256" key="2">
    <source>
        <dbReference type="ARBA" id="ARBA00022525"/>
    </source>
</evidence>
<dbReference type="GO" id="GO:0005581">
    <property type="term" value="C:collagen trimer"/>
    <property type="evidence" value="ECO:0007669"/>
    <property type="project" value="UniProtKB-KW"/>
</dbReference>
<protein>
    <recommendedName>
        <fullName evidence="8">VWFA domain-containing protein</fullName>
    </recommendedName>
</protein>
<dbReference type="Proteomes" id="UP000030746">
    <property type="component" value="Unassembled WGS sequence"/>
</dbReference>
<dbReference type="SUPFAM" id="SSF53300">
    <property type="entry name" value="vWA-like"/>
    <property type="match status" value="1"/>
</dbReference>
<keyword evidence="2" id="KW-0964">Secreted</keyword>
<dbReference type="GeneID" id="20232225"/>
<dbReference type="FunFam" id="3.40.50.410:FF:000003">
    <property type="entry name" value="Collagen type VI alpha 3 chain"/>
    <property type="match status" value="1"/>
</dbReference>
<dbReference type="PANTHER" id="PTHR24020:SF84">
    <property type="entry name" value="VWFA DOMAIN-CONTAINING PROTEIN"/>
    <property type="match status" value="1"/>
</dbReference>
<dbReference type="PROSITE" id="PS50234">
    <property type="entry name" value="VWFA"/>
    <property type="match status" value="1"/>
</dbReference>
<dbReference type="EMBL" id="KB202408">
    <property type="protein sequence ID" value="ESO90549.1"/>
    <property type="molecule type" value="Genomic_DNA"/>
</dbReference>
<dbReference type="CTD" id="20232225"/>
<evidence type="ECO:0000256" key="4">
    <source>
        <dbReference type="ARBA" id="ARBA00022729"/>
    </source>
</evidence>
<proteinExistence type="predicted"/>
<dbReference type="Gene3D" id="3.40.50.410">
    <property type="entry name" value="von Willebrand factor, type A domain"/>
    <property type="match status" value="1"/>
</dbReference>
<dbReference type="InterPro" id="IPR050525">
    <property type="entry name" value="ECM_Assembly_Org"/>
</dbReference>
<keyword evidence="5" id="KW-0677">Repeat</keyword>
<feature type="non-terminal residue" evidence="9">
    <location>
        <position position="1"/>
    </location>
</feature>
<gene>
    <name evidence="9" type="ORF">LOTGIDRAFT_123318</name>
</gene>
<evidence type="ECO:0000256" key="3">
    <source>
        <dbReference type="ARBA" id="ARBA00022530"/>
    </source>
</evidence>
<dbReference type="InterPro" id="IPR002035">
    <property type="entry name" value="VWF_A"/>
</dbReference>
<keyword evidence="3" id="KW-0272">Extracellular matrix</keyword>
<organism evidence="9 10">
    <name type="scientific">Lottia gigantea</name>
    <name type="common">Giant owl limpet</name>
    <dbReference type="NCBI Taxonomy" id="225164"/>
    <lineage>
        <taxon>Eukaryota</taxon>
        <taxon>Metazoa</taxon>
        <taxon>Spiralia</taxon>
        <taxon>Lophotrochozoa</taxon>
        <taxon>Mollusca</taxon>
        <taxon>Gastropoda</taxon>
        <taxon>Patellogastropoda</taxon>
        <taxon>Lottioidea</taxon>
        <taxon>Lottiidae</taxon>
        <taxon>Lottia</taxon>
    </lineage>
</organism>
<keyword evidence="10" id="KW-1185">Reference proteome</keyword>
<evidence type="ECO:0000256" key="6">
    <source>
        <dbReference type="ARBA" id="ARBA00022889"/>
    </source>
</evidence>